<dbReference type="Proteomes" id="UP000789901">
    <property type="component" value="Unassembled WGS sequence"/>
</dbReference>
<sequence length="51" mass="5623">VHLIQVGSDASRANNYMGSLIPTRNPYYPKSETSKIAKASEIAKTSKTRQN</sequence>
<comment type="caution">
    <text evidence="1">The sequence shown here is derived from an EMBL/GenBank/DDBJ whole genome shotgun (WGS) entry which is preliminary data.</text>
</comment>
<keyword evidence="2" id="KW-1185">Reference proteome</keyword>
<feature type="non-terminal residue" evidence="1">
    <location>
        <position position="1"/>
    </location>
</feature>
<name>A0ABN7V561_GIGMA</name>
<gene>
    <name evidence="1" type="ORF">GMARGA_LOCUS13954</name>
</gene>
<protein>
    <submittedName>
        <fullName evidence="1">30642_t:CDS:1</fullName>
    </submittedName>
</protein>
<reference evidence="1 2" key="1">
    <citation type="submission" date="2021-06" db="EMBL/GenBank/DDBJ databases">
        <authorList>
            <person name="Kallberg Y."/>
            <person name="Tangrot J."/>
            <person name="Rosling A."/>
        </authorList>
    </citation>
    <scope>NUCLEOTIDE SEQUENCE [LARGE SCALE GENOMIC DNA]</scope>
    <source>
        <strain evidence="1 2">120-4 pot B 10/14</strain>
    </source>
</reference>
<dbReference type="EMBL" id="CAJVQB010009059">
    <property type="protein sequence ID" value="CAG8726190.1"/>
    <property type="molecule type" value="Genomic_DNA"/>
</dbReference>
<proteinExistence type="predicted"/>
<organism evidence="1 2">
    <name type="scientific">Gigaspora margarita</name>
    <dbReference type="NCBI Taxonomy" id="4874"/>
    <lineage>
        <taxon>Eukaryota</taxon>
        <taxon>Fungi</taxon>
        <taxon>Fungi incertae sedis</taxon>
        <taxon>Mucoromycota</taxon>
        <taxon>Glomeromycotina</taxon>
        <taxon>Glomeromycetes</taxon>
        <taxon>Diversisporales</taxon>
        <taxon>Gigasporaceae</taxon>
        <taxon>Gigaspora</taxon>
    </lineage>
</organism>
<evidence type="ECO:0000313" key="2">
    <source>
        <dbReference type="Proteomes" id="UP000789901"/>
    </source>
</evidence>
<accession>A0ABN7V561</accession>
<evidence type="ECO:0000313" key="1">
    <source>
        <dbReference type="EMBL" id="CAG8726190.1"/>
    </source>
</evidence>